<comment type="subcellular location">
    <subcellularLocation>
        <location evidence="1">Nucleus</location>
    </subcellularLocation>
</comment>
<keyword evidence="4 6" id="KW-0802">TPR repeat</keyword>
<sequence>MEEIKTNVVVANEELSIKQKAFSNLAQGKRHLYVRDYSEATASLAEACKLFDEIYGPAANECGEAYFNYGKALLELGRSESGVLGDAIDGDESESSEEADENESDSDKTGDIAGDQGEKGEVGKGSEEVPEEAEVKTKKKENDGKDEDLPVDAEVKIKEGEHAEENDEDDTLRLAWEILELAKIIFQRQAKDDKQFNLKLADVFLKLGEVSLESENYEQSIEDIKACLNIQQQNLSEDDRCIAETFYQLGIAYSLKGDFDEAIVHFKEAINVLENRINKLKYKSKNGLDEPKENDPFYSIEGEIKELNELLPEINEKISDMQDFKKETMKSLLAEMVKANESSKEEPRSSSSAQESSDFDVKPSISNTSVKPTTSDTDVKPATNISHLVRKKRKLDPESESEKSTKLSCVETLKPESKPPE</sequence>
<feature type="repeat" description="TPR" evidence="6">
    <location>
        <begin position="243"/>
        <end position="276"/>
    </location>
</feature>
<dbReference type="AlphaFoldDB" id="A0A7R9C9A2"/>
<dbReference type="GO" id="GO:0005654">
    <property type="term" value="C:nucleoplasm"/>
    <property type="evidence" value="ECO:0007669"/>
    <property type="project" value="TreeGrafter"/>
</dbReference>
<dbReference type="SMART" id="SM00028">
    <property type="entry name" value="TPR"/>
    <property type="match status" value="2"/>
</dbReference>
<evidence type="ECO:0000256" key="5">
    <source>
        <dbReference type="ARBA" id="ARBA00023242"/>
    </source>
</evidence>
<keyword evidence="5" id="KW-0539">Nucleus</keyword>
<proteinExistence type="inferred from homology"/>
<evidence type="ECO:0000256" key="1">
    <source>
        <dbReference type="ARBA" id="ARBA00004123"/>
    </source>
</evidence>
<feature type="domain" description="Tetratricopeptide SHNi-TPR" evidence="8">
    <location>
        <begin position="201"/>
        <end position="235"/>
    </location>
</feature>
<feature type="region of interest" description="Disordered" evidence="7">
    <location>
        <begin position="84"/>
        <end position="151"/>
    </location>
</feature>
<dbReference type="InterPro" id="IPR019544">
    <property type="entry name" value="Tetratricopeptide_SHNi-TPR_dom"/>
</dbReference>
<dbReference type="Pfam" id="PF00515">
    <property type="entry name" value="TPR_1"/>
    <property type="match status" value="1"/>
</dbReference>
<evidence type="ECO:0000256" key="7">
    <source>
        <dbReference type="SAM" id="MobiDB-lite"/>
    </source>
</evidence>
<dbReference type="EMBL" id="OC316490">
    <property type="protein sequence ID" value="CAD7392068.1"/>
    <property type="molecule type" value="Genomic_DNA"/>
</dbReference>
<evidence type="ECO:0000259" key="8">
    <source>
        <dbReference type="Pfam" id="PF10516"/>
    </source>
</evidence>
<accession>A0A7R9C9A2</accession>
<evidence type="ECO:0000256" key="3">
    <source>
        <dbReference type="ARBA" id="ARBA00022737"/>
    </source>
</evidence>
<comment type="similarity">
    <text evidence="2">Belongs to the NASP family.</text>
</comment>
<name>A0A7R9C9A2_TIMCR</name>
<dbReference type="PANTHER" id="PTHR15081:SF1">
    <property type="entry name" value="NUCLEAR AUTOANTIGENIC SPERM PROTEIN"/>
    <property type="match status" value="1"/>
</dbReference>
<gene>
    <name evidence="9" type="ORF">TCEB3V08_LOCUS106</name>
</gene>
<dbReference type="PANTHER" id="PTHR15081">
    <property type="entry name" value="NUCLEAR AUTOANTIGENIC SPERM PROTEIN NASP -RELATED"/>
    <property type="match status" value="1"/>
</dbReference>
<dbReference type="SUPFAM" id="SSF48452">
    <property type="entry name" value="TPR-like"/>
    <property type="match status" value="1"/>
</dbReference>
<reference evidence="9" key="1">
    <citation type="submission" date="2020-11" db="EMBL/GenBank/DDBJ databases">
        <authorList>
            <person name="Tran Van P."/>
        </authorList>
    </citation>
    <scope>NUCLEOTIDE SEQUENCE</scope>
</reference>
<evidence type="ECO:0000313" key="9">
    <source>
        <dbReference type="EMBL" id="CAD7392068.1"/>
    </source>
</evidence>
<evidence type="ECO:0000256" key="6">
    <source>
        <dbReference type="PROSITE-ProRule" id="PRU00339"/>
    </source>
</evidence>
<dbReference type="InterPro" id="IPR051730">
    <property type="entry name" value="NASP-like"/>
</dbReference>
<feature type="repeat" description="TPR" evidence="6">
    <location>
        <begin position="201"/>
        <end position="234"/>
    </location>
</feature>
<evidence type="ECO:0000256" key="2">
    <source>
        <dbReference type="ARBA" id="ARBA00008402"/>
    </source>
</evidence>
<dbReference type="PROSITE" id="PS50005">
    <property type="entry name" value="TPR"/>
    <property type="match status" value="2"/>
</dbReference>
<dbReference type="InterPro" id="IPR019734">
    <property type="entry name" value="TPR_rpt"/>
</dbReference>
<keyword evidence="3" id="KW-0677">Repeat</keyword>
<dbReference type="InterPro" id="IPR011990">
    <property type="entry name" value="TPR-like_helical_dom_sf"/>
</dbReference>
<dbReference type="Pfam" id="PF10516">
    <property type="entry name" value="SHNi-TPR"/>
    <property type="match status" value="1"/>
</dbReference>
<evidence type="ECO:0000256" key="4">
    <source>
        <dbReference type="ARBA" id="ARBA00022803"/>
    </source>
</evidence>
<dbReference type="GO" id="GO:0006335">
    <property type="term" value="P:DNA replication-dependent chromatin assembly"/>
    <property type="evidence" value="ECO:0007669"/>
    <property type="project" value="TreeGrafter"/>
</dbReference>
<feature type="compositionally biased region" description="Basic and acidic residues" evidence="7">
    <location>
        <begin position="105"/>
        <end position="143"/>
    </location>
</feature>
<feature type="region of interest" description="Disordered" evidence="7">
    <location>
        <begin position="338"/>
        <end position="421"/>
    </location>
</feature>
<protein>
    <recommendedName>
        <fullName evidence="8">Tetratricopeptide SHNi-TPR domain-containing protein</fullName>
    </recommendedName>
</protein>
<dbReference type="GO" id="GO:0034080">
    <property type="term" value="P:CENP-A containing chromatin assembly"/>
    <property type="evidence" value="ECO:0007669"/>
    <property type="project" value="TreeGrafter"/>
</dbReference>
<feature type="compositionally biased region" description="Acidic residues" evidence="7">
    <location>
        <begin position="88"/>
        <end position="104"/>
    </location>
</feature>
<feature type="compositionally biased region" description="Polar residues" evidence="7">
    <location>
        <begin position="364"/>
        <end position="376"/>
    </location>
</feature>
<organism evidence="9">
    <name type="scientific">Timema cristinae</name>
    <name type="common">Walking stick</name>
    <dbReference type="NCBI Taxonomy" id="61476"/>
    <lineage>
        <taxon>Eukaryota</taxon>
        <taxon>Metazoa</taxon>
        <taxon>Ecdysozoa</taxon>
        <taxon>Arthropoda</taxon>
        <taxon>Hexapoda</taxon>
        <taxon>Insecta</taxon>
        <taxon>Pterygota</taxon>
        <taxon>Neoptera</taxon>
        <taxon>Polyneoptera</taxon>
        <taxon>Phasmatodea</taxon>
        <taxon>Timematodea</taxon>
        <taxon>Timematoidea</taxon>
        <taxon>Timematidae</taxon>
        <taxon>Timema</taxon>
    </lineage>
</organism>
<feature type="compositionally biased region" description="Basic and acidic residues" evidence="7">
    <location>
        <begin position="395"/>
        <end position="405"/>
    </location>
</feature>
<dbReference type="PROSITE" id="PS50293">
    <property type="entry name" value="TPR_REGION"/>
    <property type="match status" value="1"/>
</dbReference>
<dbReference type="GO" id="GO:0042393">
    <property type="term" value="F:histone binding"/>
    <property type="evidence" value="ECO:0007669"/>
    <property type="project" value="TreeGrafter"/>
</dbReference>
<dbReference type="Gene3D" id="1.25.40.10">
    <property type="entry name" value="Tetratricopeptide repeat domain"/>
    <property type="match status" value="1"/>
</dbReference>